<keyword evidence="3" id="KW-0539">Nucleus</keyword>
<feature type="compositionally biased region" description="Low complexity" evidence="4">
    <location>
        <begin position="755"/>
        <end position="772"/>
    </location>
</feature>
<evidence type="ECO:0008006" key="9">
    <source>
        <dbReference type="Google" id="ProtNLM"/>
    </source>
</evidence>
<dbReference type="GO" id="GO:0005634">
    <property type="term" value="C:nucleus"/>
    <property type="evidence" value="ECO:0007669"/>
    <property type="project" value="UniProtKB-SubCell"/>
</dbReference>
<dbReference type="CDD" id="cd12148">
    <property type="entry name" value="fungal_TF_MHR"/>
    <property type="match status" value="1"/>
</dbReference>
<feature type="region of interest" description="Disordered" evidence="4">
    <location>
        <begin position="108"/>
        <end position="157"/>
    </location>
</feature>
<dbReference type="GO" id="GO:0003677">
    <property type="term" value="F:DNA binding"/>
    <property type="evidence" value="ECO:0007669"/>
    <property type="project" value="InterPro"/>
</dbReference>
<dbReference type="CDD" id="cd00067">
    <property type="entry name" value="GAL4"/>
    <property type="match status" value="1"/>
</dbReference>
<protein>
    <recommendedName>
        <fullName evidence="9">Zn(2)-C6 fungal-type domain-containing protein</fullName>
    </recommendedName>
</protein>
<keyword evidence="8" id="KW-1185">Reference proteome</keyword>
<keyword evidence="2" id="KW-0479">Metal-binding</keyword>
<reference evidence="7" key="2">
    <citation type="submission" date="2023-05" db="EMBL/GenBank/DDBJ databases">
        <authorList>
            <consortium name="Lawrence Berkeley National Laboratory"/>
            <person name="Steindorff A."/>
            <person name="Hensen N."/>
            <person name="Bonometti L."/>
            <person name="Westerberg I."/>
            <person name="Brannstrom I.O."/>
            <person name="Guillou S."/>
            <person name="Cros-Aarteil S."/>
            <person name="Calhoun S."/>
            <person name="Haridas S."/>
            <person name="Kuo A."/>
            <person name="Mondo S."/>
            <person name="Pangilinan J."/>
            <person name="Riley R."/>
            <person name="Labutti K."/>
            <person name="Andreopoulos B."/>
            <person name="Lipzen A."/>
            <person name="Chen C."/>
            <person name="Yanf M."/>
            <person name="Daum C."/>
            <person name="Ng V."/>
            <person name="Clum A."/>
            <person name="Ohm R."/>
            <person name="Martin F."/>
            <person name="Silar P."/>
            <person name="Natvig D."/>
            <person name="Lalanne C."/>
            <person name="Gautier V."/>
            <person name="Ament-Velasquez S.L."/>
            <person name="Kruys A."/>
            <person name="Hutchinson M.I."/>
            <person name="Powell A.J."/>
            <person name="Barry K."/>
            <person name="Miller A.N."/>
            <person name="Grigoriev I.V."/>
            <person name="Debuchy R."/>
            <person name="Gladieux P."/>
            <person name="Thoren M.H."/>
            <person name="Johannesson H."/>
        </authorList>
    </citation>
    <scope>NUCLEOTIDE SEQUENCE</scope>
    <source>
        <strain evidence="7">CBS 508.74</strain>
    </source>
</reference>
<organism evidence="7 8">
    <name type="scientific">Canariomyces notabilis</name>
    <dbReference type="NCBI Taxonomy" id="2074819"/>
    <lineage>
        <taxon>Eukaryota</taxon>
        <taxon>Fungi</taxon>
        <taxon>Dikarya</taxon>
        <taxon>Ascomycota</taxon>
        <taxon>Pezizomycotina</taxon>
        <taxon>Sordariomycetes</taxon>
        <taxon>Sordariomycetidae</taxon>
        <taxon>Sordariales</taxon>
        <taxon>Chaetomiaceae</taxon>
        <taxon>Canariomyces</taxon>
    </lineage>
</organism>
<evidence type="ECO:0000313" key="7">
    <source>
        <dbReference type="EMBL" id="KAK4110575.1"/>
    </source>
</evidence>
<sequence length="878" mass="96900">MTPTPPSATVSSTGRSPEPQYRVVRKRNRVPLSCYPCRTRKKCDRSHPCSNCTKREGADTLNCSYATPVSRRKNQGQADPTPDDMQNRIDRLEGLVLSLMHGGANIDISSGGVSSSSGGVRTNSSPSAAESSPLVAKVDGPDDGMMQEDDDSDTDSGLAKSLGVLKVDPVKSKHVYLGEEHWHTILLDIAEVKNYFANHKKEVEKTYERVRLTKPPTAKDPPILLMGATPASEVELRAELPPKSTVLTLCARYFNSMDNAATMIIHQPTFYQQLRNHWQDPSKTPIMWLAVLYSVLCLAMMSYQKVGDEPSEWKGRTAELADEYRLRTVQCLIAGDYTKPGAYTVEAMILYSFAEYSSRWDAELGLWIIIAMTVRTALRMGYHRDAKWFPTLSPFQAEMRRRTWAFLRLSDVLFSNQVSLPSMISENDCDTELPRNIFDDDFGPDTQVLPPSKPLTEPTPISYMLFKVKLCLELGTILQVTGRVKNQAHYDEILRFDAKLRDIRAELPPHLKMLPLESSTESATLTVTRFSIDILYLKVVCVLHRKYIPRARNNPRYAHSRRAAIEASLEMLRHLVTLHRESQPGGRLESMQWYVTSVATKDFLLPAMLIALDLHFDNAQRSGTRGGSQGPPFWSPEMHQEMINSLDLTTEIWKGLADVSVEAFKASKVLEIMLTKIKSSNSPSASDSSPDVAMRNGVFGANDSPELRSEHSAAMGLGMLSNGAMPLTAAAFHLARTPVGSAYSGVDLTRPRQDSGMGASITTSTSTGSGTGVSSDFSGAVLGYDGGQSPLSMFGNMASGNMDYAANLDWLAFPLPQAIGCVLTDNAVFKDSFENYTQTAHWGAESFLFFSGNTDPSQQQAPLDNSLFPYGQDPTGTS</sequence>
<dbReference type="Pfam" id="PF04082">
    <property type="entry name" value="Fungal_trans"/>
    <property type="match status" value="1"/>
</dbReference>
<feature type="domain" description="Xylanolytic transcriptional activator regulatory" evidence="6">
    <location>
        <begin position="366"/>
        <end position="440"/>
    </location>
</feature>
<evidence type="ECO:0000313" key="8">
    <source>
        <dbReference type="Proteomes" id="UP001302812"/>
    </source>
</evidence>
<dbReference type="InterPro" id="IPR036864">
    <property type="entry name" value="Zn2-C6_fun-type_DNA-bd_sf"/>
</dbReference>
<evidence type="ECO:0000259" key="6">
    <source>
        <dbReference type="SMART" id="SM00906"/>
    </source>
</evidence>
<dbReference type="InterPro" id="IPR001138">
    <property type="entry name" value="Zn2Cys6_DnaBD"/>
</dbReference>
<dbReference type="InterPro" id="IPR007219">
    <property type="entry name" value="XnlR_reg_dom"/>
</dbReference>
<dbReference type="Gene3D" id="4.10.240.10">
    <property type="entry name" value="Zn(2)-C6 fungal-type DNA-binding domain"/>
    <property type="match status" value="1"/>
</dbReference>
<accession>A0AAN6T9W8</accession>
<feature type="compositionally biased region" description="Low complexity" evidence="4">
    <location>
        <begin position="109"/>
        <end position="127"/>
    </location>
</feature>
<dbReference type="GO" id="GO:0000981">
    <property type="term" value="F:DNA-binding transcription factor activity, RNA polymerase II-specific"/>
    <property type="evidence" value="ECO:0007669"/>
    <property type="project" value="InterPro"/>
</dbReference>
<evidence type="ECO:0000259" key="5">
    <source>
        <dbReference type="SMART" id="SM00066"/>
    </source>
</evidence>
<feature type="region of interest" description="Disordered" evidence="4">
    <location>
        <begin position="1"/>
        <end position="24"/>
    </location>
</feature>
<dbReference type="EMBL" id="MU853350">
    <property type="protein sequence ID" value="KAK4110575.1"/>
    <property type="molecule type" value="Genomic_DNA"/>
</dbReference>
<proteinExistence type="predicted"/>
<evidence type="ECO:0000256" key="1">
    <source>
        <dbReference type="ARBA" id="ARBA00004123"/>
    </source>
</evidence>
<dbReference type="GO" id="GO:0006351">
    <property type="term" value="P:DNA-templated transcription"/>
    <property type="evidence" value="ECO:0007669"/>
    <property type="project" value="InterPro"/>
</dbReference>
<feature type="region of interest" description="Disordered" evidence="4">
    <location>
        <begin position="855"/>
        <end position="878"/>
    </location>
</feature>
<feature type="compositionally biased region" description="Acidic residues" evidence="4">
    <location>
        <begin position="141"/>
        <end position="154"/>
    </location>
</feature>
<comment type="caution">
    <text evidence="7">The sequence shown here is derived from an EMBL/GenBank/DDBJ whole genome shotgun (WGS) entry which is preliminary data.</text>
</comment>
<dbReference type="PANTHER" id="PTHR31001:SF49">
    <property type="entry name" value="ZN(II)2CYS6 TRANSCRIPTION FACTOR (EUROFUNG)"/>
    <property type="match status" value="1"/>
</dbReference>
<dbReference type="GeneID" id="89937275"/>
<dbReference type="SUPFAM" id="SSF57701">
    <property type="entry name" value="Zn2/Cys6 DNA-binding domain"/>
    <property type="match status" value="1"/>
</dbReference>
<feature type="domain" description="Zn(2)-C6 fungal-type" evidence="5">
    <location>
        <begin position="28"/>
        <end position="74"/>
    </location>
</feature>
<dbReference type="SMART" id="SM00066">
    <property type="entry name" value="GAL4"/>
    <property type="match status" value="1"/>
</dbReference>
<dbReference type="InterPro" id="IPR050613">
    <property type="entry name" value="Sec_Metabolite_Reg"/>
</dbReference>
<dbReference type="AlphaFoldDB" id="A0AAN6T9W8"/>
<dbReference type="SMART" id="SM00906">
    <property type="entry name" value="Fungal_trans"/>
    <property type="match status" value="1"/>
</dbReference>
<dbReference type="RefSeq" id="XP_064668145.1">
    <property type="nucleotide sequence ID" value="XM_064813150.1"/>
</dbReference>
<evidence type="ECO:0000256" key="2">
    <source>
        <dbReference type="ARBA" id="ARBA00022723"/>
    </source>
</evidence>
<dbReference type="Proteomes" id="UP001302812">
    <property type="component" value="Unassembled WGS sequence"/>
</dbReference>
<comment type="subcellular location">
    <subcellularLocation>
        <location evidence="1">Nucleus</location>
    </subcellularLocation>
</comment>
<reference evidence="7" key="1">
    <citation type="journal article" date="2023" name="Mol. Phylogenet. Evol.">
        <title>Genome-scale phylogeny and comparative genomics of the fungal order Sordariales.</title>
        <authorList>
            <person name="Hensen N."/>
            <person name="Bonometti L."/>
            <person name="Westerberg I."/>
            <person name="Brannstrom I.O."/>
            <person name="Guillou S."/>
            <person name="Cros-Aarteil S."/>
            <person name="Calhoun S."/>
            <person name="Haridas S."/>
            <person name="Kuo A."/>
            <person name="Mondo S."/>
            <person name="Pangilinan J."/>
            <person name="Riley R."/>
            <person name="LaButti K."/>
            <person name="Andreopoulos B."/>
            <person name="Lipzen A."/>
            <person name="Chen C."/>
            <person name="Yan M."/>
            <person name="Daum C."/>
            <person name="Ng V."/>
            <person name="Clum A."/>
            <person name="Steindorff A."/>
            <person name="Ohm R.A."/>
            <person name="Martin F."/>
            <person name="Silar P."/>
            <person name="Natvig D.O."/>
            <person name="Lalanne C."/>
            <person name="Gautier V."/>
            <person name="Ament-Velasquez S.L."/>
            <person name="Kruys A."/>
            <person name="Hutchinson M.I."/>
            <person name="Powell A.J."/>
            <person name="Barry K."/>
            <person name="Miller A.N."/>
            <person name="Grigoriev I.V."/>
            <person name="Debuchy R."/>
            <person name="Gladieux P."/>
            <person name="Hiltunen Thoren M."/>
            <person name="Johannesson H."/>
        </authorList>
    </citation>
    <scope>NUCLEOTIDE SEQUENCE</scope>
    <source>
        <strain evidence="7">CBS 508.74</strain>
    </source>
</reference>
<dbReference type="PANTHER" id="PTHR31001">
    <property type="entry name" value="UNCHARACTERIZED TRANSCRIPTIONAL REGULATORY PROTEIN"/>
    <property type="match status" value="1"/>
</dbReference>
<dbReference type="GO" id="GO:0008270">
    <property type="term" value="F:zinc ion binding"/>
    <property type="evidence" value="ECO:0007669"/>
    <property type="project" value="InterPro"/>
</dbReference>
<evidence type="ECO:0000256" key="4">
    <source>
        <dbReference type="SAM" id="MobiDB-lite"/>
    </source>
</evidence>
<gene>
    <name evidence="7" type="ORF">N656DRAFT_757562</name>
</gene>
<feature type="region of interest" description="Disordered" evidence="4">
    <location>
        <begin position="743"/>
        <end position="772"/>
    </location>
</feature>
<name>A0AAN6T9W8_9PEZI</name>
<evidence type="ECO:0000256" key="3">
    <source>
        <dbReference type="ARBA" id="ARBA00023242"/>
    </source>
</evidence>